<dbReference type="Gene3D" id="1.20.1250.20">
    <property type="entry name" value="MFS general substrate transporter like domains"/>
    <property type="match status" value="1"/>
</dbReference>
<keyword evidence="4 6" id="KW-1133">Transmembrane helix</keyword>
<sequence length="396" mass="40554">MHTYRDLFRVPEFGPLFAAVSLQTAARTVMGLALGTLVYAATGSPLLAALSLFGSYFAQVLGAATLLSVADRVPPRAAMVALAAFGGLSTLALALPGMPVWGIFCVIGLQGLVGSVAGGVRWGLLGEILPGSGYVLGRSVFNMSLGVTQITGFAAGGLLVAVTSPRQVLVLAAALSLGGALTAGLGLSRRPPRATGRPSVGQTWRVNAELWSMPARRHAYLAMWVPNGLVVGCEAIFIPYAPGAAGVLFVAGAAGMLAGDVLMGRFLPVRWRTRTVTPLQLLLGVPYLLFALSLPLPVAAVAVAAASFGFGGGLLLQERLIALTPAELRGQALGLHSAGLLTFQAVAASIAGAVAGWLPVGLAMAVMGALSLLATLYLAPRLRRRDQVPAPEPVPA</sequence>
<feature type="transmembrane region" description="Helical" evidence="6">
    <location>
        <begin position="168"/>
        <end position="187"/>
    </location>
</feature>
<dbReference type="InterPro" id="IPR036259">
    <property type="entry name" value="MFS_trans_sf"/>
</dbReference>
<evidence type="ECO:0000313" key="7">
    <source>
        <dbReference type="EMBL" id="MBF9129867.1"/>
    </source>
</evidence>
<accession>A0ABS0GVE3</accession>
<proteinExistence type="predicted"/>
<dbReference type="PANTHER" id="PTHR23513">
    <property type="entry name" value="INTEGRAL MEMBRANE EFFLUX PROTEIN-RELATED"/>
    <property type="match status" value="1"/>
</dbReference>
<keyword evidence="5 6" id="KW-0472">Membrane</keyword>
<name>A0ABS0GVE3_9ACTN</name>
<feature type="transmembrane region" description="Helical" evidence="6">
    <location>
        <begin position="357"/>
        <end position="379"/>
    </location>
</feature>
<evidence type="ECO:0000256" key="6">
    <source>
        <dbReference type="SAM" id="Phobius"/>
    </source>
</evidence>
<dbReference type="EMBL" id="JADPUN010000137">
    <property type="protein sequence ID" value="MBF9129867.1"/>
    <property type="molecule type" value="Genomic_DNA"/>
</dbReference>
<comment type="caution">
    <text evidence="7">The sequence shown here is derived from an EMBL/GenBank/DDBJ whole genome shotgun (WGS) entry which is preliminary data.</text>
</comment>
<feature type="transmembrane region" description="Helical" evidence="6">
    <location>
        <begin position="244"/>
        <end position="263"/>
    </location>
</feature>
<evidence type="ECO:0000256" key="4">
    <source>
        <dbReference type="ARBA" id="ARBA00022989"/>
    </source>
</evidence>
<keyword evidence="8" id="KW-1185">Reference proteome</keyword>
<feature type="transmembrane region" description="Helical" evidence="6">
    <location>
        <begin position="77"/>
        <end position="95"/>
    </location>
</feature>
<feature type="transmembrane region" description="Helical" evidence="6">
    <location>
        <begin position="140"/>
        <end position="162"/>
    </location>
</feature>
<dbReference type="PANTHER" id="PTHR23513:SF11">
    <property type="entry name" value="STAPHYLOFERRIN A TRANSPORTER"/>
    <property type="match status" value="1"/>
</dbReference>
<dbReference type="RefSeq" id="WP_196201485.1">
    <property type="nucleotide sequence ID" value="NZ_JADPUN010000137.1"/>
</dbReference>
<comment type="subcellular location">
    <subcellularLocation>
        <location evidence="1">Cell membrane</location>
        <topology evidence="1">Multi-pass membrane protein</topology>
    </subcellularLocation>
</comment>
<evidence type="ECO:0000256" key="2">
    <source>
        <dbReference type="ARBA" id="ARBA00022475"/>
    </source>
</evidence>
<gene>
    <name evidence="7" type="ORF">I0C86_12975</name>
</gene>
<feature type="transmembrane region" description="Helical" evidence="6">
    <location>
        <begin position="275"/>
        <end position="292"/>
    </location>
</feature>
<evidence type="ECO:0000256" key="5">
    <source>
        <dbReference type="ARBA" id="ARBA00023136"/>
    </source>
</evidence>
<evidence type="ECO:0000313" key="8">
    <source>
        <dbReference type="Proteomes" id="UP000638560"/>
    </source>
</evidence>
<keyword evidence="3 6" id="KW-0812">Transmembrane</keyword>
<protein>
    <submittedName>
        <fullName evidence="7">MFS transporter</fullName>
    </submittedName>
</protein>
<evidence type="ECO:0000256" key="1">
    <source>
        <dbReference type="ARBA" id="ARBA00004651"/>
    </source>
</evidence>
<dbReference type="SUPFAM" id="SSF103473">
    <property type="entry name" value="MFS general substrate transporter"/>
    <property type="match status" value="1"/>
</dbReference>
<reference evidence="7 8" key="1">
    <citation type="submission" date="2020-11" db="EMBL/GenBank/DDBJ databases">
        <title>A novel isolate from a Black sea contaminated sediment with potential to produce alkanes: Plantactinospora alkalitolerans sp. nov.</title>
        <authorList>
            <person name="Carro L."/>
            <person name="Veyisoglu A."/>
            <person name="Guven K."/>
            <person name="Schumann P."/>
            <person name="Klenk H.-P."/>
            <person name="Sahin N."/>
        </authorList>
    </citation>
    <scope>NUCLEOTIDE SEQUENCE [LARGE SCALE GENOMIC DNA]</scope>
    <source>
        <strain evidence="7 8">S1510</strain>
    </source>
</reference>
<evidence type="ECO:0000256" key="3">
    <source>
        <dbReference type="ARBA" id="ARBA00022692"/>
    </source>
</evidence>
<feature type="transmembrane region" description="Helical" evidence="6">
    <location>
        <begin position="101"/>
        <end position="120"/>
    </location>
</feature>
<dbReference type="CDD" id="cd06173">
    <property type="entry name" value="MFS_MefA_like"/>
    <property type="match status" value="1"/>
</dbReference>
<dbReference type="Proteomes" id="UP000638560">
    <property type="component" value="Unassembled WGS sequence"/>
</dbReference>
<organism evidence="7 8">
    <name type="scientific">Plantactinospora alkalitolerans</name>
    <dbReference type="NCBI Taxonomy" id="2789879"/>
    <lineage>
        <taxon>Bacteria</taxon>
        <taxon>Bacillati</taxon>
        <taxon>Actinomycetota</taxon>
        <taxon>Actinomycetes</taxon>
        <taxon>Micromonosporales</taxon>
        <taxon>Micromonosporaceae</taxon>
        <taxon>Plantactinospora</taxon>
    </lineage>
</organism>
<keyword evidence="2" id="KW-1003">Cell membrane</keyword>